<protein>
    <submittedName>
        <fullName evidence="2">MaoC family dehydratase</fullName>
    </submittedName>
</protein>
<dbReference type="InterPro" id="IPR029069">
    <property type="entry name" value="HotDog_dom_sf"/>
</dbReference>
<sequence>MKVVELFKQRGEIISKHQAALVERMSPAVREYWEDLLTKTTSFHLFSWSKDFHQPAVNEDIHIEEPLEMKPEAQALYQELQAKVGEVIHVGEWLDVSQDRINQFGLVTEDTQWIHTDPERAANESPFKTTIAHGFLTLALLPKLTDSVDPERPLFPTAKMVVNIGLNEVRFPYPIKSGDNVRAKSTLTKVTPIRKGLEIEREIRVEIEGVRRPGCVAVSVIQLHF</sequence>
<dbReference type="OrthoDB" id="9801735at2"/>
<dbReference type="Pfam" id="PF01575">
    <property type="entry name" value="MaoC_dehydratas"/>
    <property type="match status" value="1"/>
</dbReference>
<evidence type="ECO:0000259" key="1">
    <source>
        <dbReference type="Pfam" id="PF01575"/>
    </source>
</evidence>
<evidence type="ECO:0000313" key="2">
    <source>
        <dbReference type="EMBL" id="RQW64629.1"/>
    </source>
</evidence>
<dbReference type="PANTHER" id="PTHR42993:SF1">
    <property type="entry name" value="MAOC-LIKE DEHYDRATASE DOMAIN-CONTAINING PROTEIN"/>
    <property type="match status" value="1"/>
</dbReference>
<dbReference type="EMBL" id="RJVQ01000001">
    <property type="protein sequence ID" value="RQW64629.1"/>
    <property type="molecule type" value="Genomic_DNA"/>
</dbReference>
<proteinExistence type="predicted"/>
<reference evidence="2 3" key="1">
    <citation type="submission" date="2018-11" db="EMBL/GenBank/DDBJ databases">
        <title>Vibrio LJC006 sp. nov., isolated from seawater during the bloom of the enteromorpha.</title>
        <authorList>
            <person name="Liang J."/>
        </authorList>
    </citation>
    <scope>NUCLEOTIDE SEQUENCE [LARGE SCALE GENOMIC DNA]</scope>
    <source>
        <strain evidence="2 3">LJC006</strain>
    </source>
</reference>
<dbReference type="InterPro" id="IPR002539">
    <property type="entry name" value="MaoC-like_dom"/>
</dbReference>
<organism evidence="2 3">
    <name type="scientific">Vibrio viridaestus</name>
    <dbReference type="NCBI Taxonomy" id="2487322"/>
    <lineage>
        <taxon>Bacteria</taxon>
        <taxon>Pseudomonadati</taxon>
        <taxon>Pseudomonadota</taxon>
        <taxon>Gammaproteobacteria</taxon>
        <taxon>Vibrionales</taxon>
        <taxon>Vibrionaceae</taxon>
        <taxon>Vibrio</taxon>
    </lineage>
</organism>
<dbReference type="Gene3D" id="3.10.129.10">
    <property type="entry name" value="Hotdog Thioesterase"/>
    <property type="match status" value="1"/>
</dbReference>
<dbReference type="SUPFAM" id="SSF54637">
    <property type="entry name" value="Thioesterase/thiol ester dehydrase-isomerase"/>
    <property type="match status" value="1"/>
</dbReference>
<dbReference type="AlphaFoldDB" id="A0A3N9TJW9"/>
<dbReference type="Proteomes" id="UP000281112">
    <property type="component" value="Unassembled WGS sequence"/>
</dbReference>
<comment type="caution">
    <text evidence="2">The sequence shown here is derived from an EMBL/GenBank/DDBJ whole genome shotgun (WGS) entry which is preliminary data.</text>
</comment>
<accession>A0A3N9TJW9</accession>
<dbReference type="RefSeq" id="WP_124935280.1">
    <property type="nucleotide sequence ID" value="NZ_RJVQ01000001.1"/>
</dbReference>
<keyword evidence="3" id="KW-1185">Reference proteome</keyword>
<dbReference type="CDD" id="cd03450">
    <property type="entry name" value="NodN"/>
    <property type="match status" value="1"/>
</dbReference>
<feature type="domain" description="MaoC-like" evidence="1">
    <location>
        <begin position="81"/>
        <end position="198"/>
    </location>
</feature>
<gene>
    <name evidence="2" type="ORF">EES38_00855</name>
</gene>
<dbReference type="PANTHER" id="PTHR42993">
    <property type="entry name" value="MAOC-LIKE DEHYDRATASE DOMAIN-CONTAINING PROTEIN"/>
    <property type="match status" value="1"/>
</dbReference>
<name>A0A3N9TJW9_9VIBR</name>
<evidence type="ECO:0000313" key="3">
    <source>
        <dbReference type="Proteomes" id="UP000281112"/>
    </source>
</evidence>
<dbReference type="InterPro" id="IPR039375">
    <property type="entry name" value="NodN-like"/>
</dbReference>